<proteinExistence type="predicted"/>
<protein>
    <submittedName>
        <fullName evidence="2">DUF885 domain-containing protein</fullName>
    </submittedName>
</protein>
<dbReference type="Proteomes" id="UP000634660">
    <property type="component" value="Unassembled WGS sequence"/>
</dbReference>
<accession>A0A5P2UR62</accession>
<dbReference type="OrthoDB" id="9760040at2"/>
<dbReference type="PANTHER" id="PTHR33361">
    <property type="entry name" value="GLR0591 PROTEIN"/>
    <property type="match status" value="1"/>
</dbReference>
<evidence type="ECO:0000313" key="1">
    <source>
        <dbReference type="EMBL" id="GGZ80965.1"/>
    </source>
</evidence>
<keyword evidence="3" id="KW-1185">Reference proteome</keyword>
<gene>
    <name evidence="2" type="ORF">CP968_28200</name>
    <name evidence="1" type="ORF">GCM10010371_45730</name>
</gene>
<dbReference type="InterPro" id="IPR010281">
    <property type="entry name" value="DUF885"/>
</dbReference>
<dbReference type="RefSeq" id="WP_150520648.1">
    <property type="nucleotide sequence ID" value="NZ_BMVX01000018.1"/>
</dbReference>
<reference evidence="1" key="1">
    <citation type="journal article" date="2014" name="Int. J. Syst. Evol. Microbiol.">
        <title>Complete genome sequence of Corynebacterium casei LMG S-19264T (=DSM 44701T), isolated from a smear-ripened cheese.</title>
        <authorList>
            <consortium name="US DOE Joint Genome Institute (JGI-PGF)"/>
            <person name="Walter F."/>
            <person name="Albersmeier A."/>
            <person name="Kalinowski J."/>
            <person name="Ruckert C."/>
        </authorList>
    </citation>
    <scope>NUCLEOTIDE SEQUENCE</scope>
    <source>
        <strain evidence="1">JCM 4834</strain>
    </source>
</reference>
<evidence type="ECO:0000313" key="3">
    <source>
        <dbReference type="Proteomes" id="UP000326831"/>
    </source>
</evidence>
<dbReference type="Pfam" id="PF05960">
    <property type="entry name" value="DUF885"/>
    <property type="match status" value="1"/>
</dbReference>
<reference evidence="2 3" key="2">
    <citation type="submission" date="2017-09" db="EMBL/GenBank/DDBJ databases">
        <authorList>
            <person name="Lee N."/>
            <person name="Cho B.-K."/>
        </authorList>
    </citation>
    <scope>NUCLEOTIDE SEQUENCE [LARGE SCALE GENOMIC DNA]</scope>
    <source>
        <strain evidence="2 3">ATCC 27467</strain>
    </source>
</reference>
<dbReference type="PANTHER" id="PTHR33361:SF2">
    <property type="entry name" value="DUF885 DOMAIN-CONTAINING PROTEIN"/>
    <property type="match status" value="1"/>
</dbReference>
<organism evidence="2 3">
    <name type="scientific">Streptomyces subrutilus</name>
    <dbReference type="NCBI Taxonomy" id="36818"/>
    <lineage>
        <taxon>Bacteria</taxon>
        <taxon>Bacillati</taxon>
        <taxon>Actinomycetota</taxon>
        <taxon>Actinomycetes</taxon>
        <taxon>Kitasatosporales</taxon>
        <taxon>Streptomycetaceae</taxon>
        <taxon>Streptomyces</taxon>
    </lineage>
</organism>
<name>A0A5P2UR62_9ACTN</name>
<dbReference type="EMBL" id="CP023701">
    <property type="protein sequence ID" value="QEU81648.1"/>
    <property type="molecule type" value="Genomic_DNA"/>
</dbReference>
<sequence length="567" mass="62041">MSEILHNGSATGLPRQVADAYVDDLVALDPITGTYLGVAASSGSLPDLSPAGRAAAAELSRTTLARLDAAERLPGADSDAERRCARLLRERLNAELAVHEADEDLRAVSNIHSPVHSVREVFTLTPAETEEDWSAIAERLRAVPQALAGYRESLQLGLDRGLYGGPRPTATMIGQLASWAGRDDAASSFFDSFAAAGPASLRAELDEAAAGATAALSALHDWMVAVYAPAVEGRPDTVGRERYARWSRYFNGTDLDLDEAYAYGWAEYHRLLAEMKAEAAKILPGAGPWEALRHLDEHGTHIEGVDEVRAWLQGIMDEAIENLDGTHFELAERVRRVESRIAPPGGAAAPYYTSPSEDFSRPGRTWLPTMGQTRFPVYDLVSTWYHEGVPGHHLQLAQWTHVADQLSRYQAGVGLVSANAEGWALYAERLMDELGYLKDAEQRLGYLDCQMMRAARVIVDIGMHLELEIPADSPFHPGETWTVELAQEFFGLHSGRPADFIESELTRYLSMPGQAIGYKLGERAWLLGRENARAARGDSFDLKAWHMAALSQGSLGLDDLVDELSKL</sequence>
<evidence type="ECO:0000313" key="2">
    <source>
        <dbReference type="EMBL" id="QEU81648.1"/>
    </source>
</evidence>
<reference evidence="1" key="3">
    <citation type="submission" date="2020-09" db="EMBL/GenBank/DDBJ databases">
        <authorList>
            <person name="Sun Q."/>
            <person name="Ohkuma M."/>
        </authorList>
    </citation>
    <scope>NUCLEOTIDE SEQUENCE</scope>
    <source>
        <strain evidence="1">JCM 4834</strain>
    </source>
</reference>
<dbReference type="Proteomes" id="UP000326831">
    <property type="component" value="Chromosome"/>
</dbReference>
<dbReference type="KEGG" id="ssub:CP968_28200"/>
<dbReference type="AlphaFoldDB" id="A0A5P2UR62"/>
<dbReference type="EMBL" id="BMVX01000018">
    <property type="protein sequence ID" value="GGZ80965.1"/>
    <property type="molecule type" value="Genomic_DNA"/>
</dbReference>